<evidence type="ECO:0000313" key="1">
    <source>
        <dbReference type="EMBL" id="WFR77568.1"/>
    </source>
</evidence>
<reference evidence="1 2" key="1">
    <citation type="submission" date="2023-04" db="EMBL/GenBank/DDBJ databases">
        <title>Nanopore sequencing of Janthinobacterium from water.</title>
        <authorList>
            <person name="Ciuchcinski K."/>
            <person name="Rokowska A."/>
            <person name="Dziewit L."/>
        </authorList>
    </citation>
    <scope>NUCLEOTIDE SEQUENCE [LARGE SCALE GENOMIC DNA]</scope>
    <source>
        <strain evidence="1 2">DEMB2</strain>
    </source>
</reference>
<name>A0ABY8HY61_9BURK</name>
<organism evidence="1 2">
    <name type="scientific">Janthinobacterium rivuli</name>
    <dbReference type="NCBI Taxonomy" id="2751478"/>
    <lineage>
        <taxon>Bacteria</taxon>
        <taxon>Pseudomonadati</taxon>
        <taxon>Pseudomonadota</taxon>
        <taxon>Betaproteobacteria</taxon>
        <taxon>Burkholderiales</taxon>
        <taxon>Oxalobacteraceae</taxon>
        <taxon>Janthinobacterium</taxon>
    </lineage>
</organism>
<sequence>MDDDDKYFPRLDRYATLEMPPPSTPCSPLRRIRIAKQIQLLHNWIDANTTWPESYRD</sequence>
<proteinExistence type="predicted"/>
<evidence type="ECO:0008006" key="3">
    <source>
        <dbReference type="Google" id="ProtNLM"/>
    </source>
</evidence>
<accession>A0ABY8HY61</accession>
<gene>
    <name evidence="1" type="ORF">P9875_17750</name>
</gene>
<dbReference type="RefSeq" id="WP_278316120.1">
    <property type="nucleotide sequence ID" value="NZ_CP121464.1"/>
</dbReference>
<keyword evidence="2" id="KW-1185">Reference proteome</keyword>
<dbReference type="EMBL" id="CP121464">
    <property type="protein sequence ID" value="WFR77568.1"/>
    <property type="molecule type" value="Genomic_DNA"/>
</dbReference>
<protein>
    <recommendedName>
        <fullName evidence="3">Transposase</fullName>
    </recommendedName>
</protein>
<dbReference type="Proteomes" id="UP001219584">
    <property type="component" value="Chromosome"/>
</dbReference>
<evidence type="ECO:0000313" key="2">
    <source>
        <dbReference type="Proteomes" id="UP001219584"/>
    </source>
</evidence>